<proteinExistence type="predicted"/>
<dbReference type="InParanoid" id="A0A1Y2E6B9"/>
<dbReference type="EMBL" id="MCFJ01000005">
    <property type="protein sequence ID" value="ORY66415.1"/>
    <property type="molecule type" value="Genomic_DNA"/>
</dbReference>
<comment type="caution">
    <text evidence="1">The sequence shown here is derived from an EMBL/GenBank/DDBJ whole genome shotgun (WGS) entry which is preliminary data.</text>
</comment>
<sequence length="82" mass="9290">MAERFEGYMGRGDLDFTEEFRSKPQCREALEDVGLNIIDFLDAVEHGNSVPPLFVGGRVITVYADNWQSLPEEGRQERKSVA</sequence>
<keyword evidence="2" id="KW-1185">Reference proteome</keyword>
<name>A0A1Y2E6B9_9PEZI</name>
<reference evidence="1 2" key="1">
    <citation type="submission" date="2016-07" db="EMBL/GenBank/DDBJ databases">
        <title>Pervasive Adenine N6-methylation of Active Genes in Fungi.</title>
        <authorList>
            <consortium name="DOE Joint Genome Institute"/>
            <person name="Mondo S.J."/>
            <person name="Dannebaum R.O."/>
            <person name="Kuo R.C."/>
            <person name="Labutti K."/>
            <person name="Haridas S."/>
            <person name="Kuo A."/>
            <person name="Salamov A."/>
            <person name="Ahrendt S.R."/>
            <person name="Lipzen A."/>
            <person name="Sullivan W."/>
            <person name="Andreopoulos W.B."/>
            <person name="Clum A."/>
            <person name="Lindquist E."/>
            <person name="Daum C."/>
            <person name="Ramamoorthy G.K."/>
            <person name="Gryganskyi A."/>
            <person name="Culley D."/>
            <person name="Magnuson J.K."/>
            <person name="James T.Y."/>
            <person name="O'Malley M.A."/>
            <person name="Stajich J.E."/>
            <person name="Spatafora J.W."/>
            <person name="Visel A."/>
            <person name="Grigoriev I.V."/>
        </authorList>
    </citation>
    <scope>NUCLEOTIDE SEQUENCE [LARGE SCALE GENOMIC DNA]</scope>
    <source>
        <strain evidence="1 2">CBS 129021</strain>
    </source>
</reference>
<dbReference type="AlphaFoldDB" id="A0A1Y2E6B9"/>
<dbReference type="GeneID" id="63779910"/>
<dbReference type="Proteomes" id="UP000193689">
    <property type="component" value="Unassembled WGS sequence"/>
</dbReference>
<accession>A0A1Y2E6B9</accession>
<gene>
    <name evidence="1" type="ORF">BCR38DRAFT_484048</name>
</gene>
<evidence type="ECO:0000313" key="2">
    <source>
        <dbReference type="Proteomes" id="UP000193689"/>
    </source>
</evidence>
<evidence type="ECO:0000313" key="1">
    <source>
        <dbReference type="EMBL" id="ORY66415.1"/>
    </source>
</evidence>
<protein>
    <submittedName>
        <fullName evidence="1">Uncharacterized protein</fullName>
    </submittedName>
</protein>
<dbReference type="OrthoDB" id="6105938at2759"/>
<organism evidence="1 2">
    <name type="scientific">Pseudomassariella vexata</name>
    <dbReference type="NCBI Taxonomy" id="1141098"/>
    <lineage>
        <taxon>Eukaryota</taxon>
        <taxon>Fungi</taxon>
        <taxon>Dikarya</taxon>
        <taxon>Ascomycota</taxon>
        <taxon>Pezizomycotina</taxon>
        <taxon>Sordariomycetes</taxon>
        <taxon>Xylariomycetidae</taxon>
        <taxon>Amphisphaeriales</taxon>
        <taxon>Pseudomassariaceae</taxon>
        <taxon>Pseudomassariella</taxon>
    </lineage>
</organism>
<dbReference type="RefSeq" id="XP_040717379.1">
    <property type="nucleotide sequence ID" value="XM_040863698.1"/>
</dbReference>